<keyword evidence="4" id="KW-1185">Reference proteome</keyword>
<evidence type="ECO:0000313" key="3">
    <source>
        <dbReference type="EMBL" id="KAF5364319.1"/>
    </source>
</evidence>
<name>A0A8H5GGD9_9AGAR</name>
<dbReference type="Pfam" id="PF05205">
    <property type="entry name" value="COMPASS-Shg1"/>
    <property type="match status" value="1"/>
</dbReference>
<dbReference type="OrthoDB" id="5579731at2759"/>
<dbReference type="Proteomes" id="UP000559027">
    <property type="component" value="Unassembled WGS sequence"/>
</dbReference>
<evidence type="ECO:0000259" key="2">
    <source>
        <dbReference type="Pfam" id="PF05205"/>
    </source>
</evidence>
<gene>
    <name evidence="3" type="ORF">D9756_000611</name>
</gene>
<dbReference type="InterPro" id="IPR055264">
    <property type="entry name" value="BOD1/SHG1_dom"/>
</dbReference>
<feature type="compositionally biased region" description="Polar residues" evidence="1">
    <location>
        <begin position="172"/>
        <end position="184"/>
    </location>
</feature>
<dbReference type="AlphaFoldDB" id="A0A8H5GGD9"/>
<comment type="caution">
    <text evidence="3">The sequence shown here is derived from an EMBL/GenBank/DDBJ whole genome shotgun (WGS) entry which is preliminary data.</text>
</comment>
<feature type="region of interest" description="Disordered" evidence="1">
    <location>
        <begin position="115"/>
        <end position="191"/>
    </location>
</feature>
<accession>A0A8H5GGD9</accession>
<sequence>MSLDNPNKLVEEFKKSGEFDRIRRELLAQFQGSEGLAAFKSRIEDVARQRLTNDHNLLYMPQEFIHRELMQEIDRFPIVERSTSELPMLNDPAFSTRINGSLEKLLLNQGIPMQTKQVDQEKPHDAQRPNTQPNNERDKDSRLAPSDGEAKQEEPSRTPKILSETIEKPSVASVQEQNATNQDPDSMDVDG</sequence>
<feature type="compositionally biased region" description="Basic and acidic residues" evidence="1">
    <location>
        <begin position="118"/>
        <end position="127"/>
    </location>
</feature>
<dbReference type="EMBL" id="JAACJO010000001">
    <property type="protein sequence ID" value="KAF5364319.1"/>
    <property type="molecule type" value="Genomic_DNA"/>
</dbReference>
<feature type="domain" description="BOD1/SHG1" evidence="2">
    <location>
        <begin position="8"/>
        <end position="86"/>
    </location>
</feature>
<evidence type="ECO:0000256" key="1">
    <source>
        <dbReference type="SAM" id="MobiDB-lite"/>
    </source>
</evidence>
<evidence type="ECO:0000313" key="4">
    <source>
        <dbReference type="Proteomes" id="UP000559027"/>
    </source>
</evidence>
<feature type="compositionally biased region" description="Basic and acidic residues" evidence="1">
    <location>
        <begin position="135"/>
        <end position="157"/>
    </location>
</feature>
<proteinExistence type="predicted"/>
<reference evidence="3 4" key="1">
    <citation type="journal article" date="2020" name="ISME J.">
        <title>Uncovering the hidden diversity of litter-decomposition mechanisms in mushroom-forming fungi.</title>
        <authorList>
            <person name="Floudas D."/>
            <person name="Bentzer J."/>
            <person name="Ahren D."/>
            <person name="Johansson T."/>
            <person name="Persson P."/>
            <person name="Tunlid A."/>
        </authorList>
    </citation>
    <scope>NUCLEOTIDE SEQUENCE [LARGE SCALE GENOMIC DNA]</scope>
    <source>
        <strain evidence="3 4">CBS 146.42</strain>
    </source>
</reference>
<organism evidence="3 4">
    <name type="scientific">Leucocoprinus leucothites</name>
    <dbReference type="NCBI Taxonomy" id="201217"/>
    <lineage>
        <taxon>Eukaryota</taxon>
        <taxon>Fungi</taxon>
        <taxon>Dikarya</taxon>
        <taxon>Basidiomycota</taxon>
        <taxon>Agaricomycotina</taxon>
        <taxon>Agaricomycetes</taxon>
        <taxon>Agaricomycetidae</taxon>
        <taxon>Agaricales</taxon>
        <taxon>Agaricineae</taxon>
        <taxon>Agaricaceae</taxon>
        <taxon>Leucocoprinus</taxon>
    </lineage>
</organism>
<protein>
    <recommendedName>
        <fullName evidence="2">BOD1/SHG1 domain-containing protein</fullName>
    </recommendedName>
</protein>